<dbReference type="Proteomes" id="UP001148786">
    <property type="component" value="Unassembled WGS sequence"/>
</dbReference>
<reference evidence="2" key="1">
    <citation type="submission" date="2022-07" db="EMBL/GenBank/DDBJ databases">
        <title>Genome Sequence of Agrocybe chaxingu.</title>
        <authorList>
            <person name="Buettner E."/>
        </authorList>
    </citation>
    <scope>NUCLEOTIDE SEQUENCE</scope>
    <source>
        <strain evidence="2">MP-N11</strain>
    </source>
</reference>
<evidence type="ECO:0000256" key="1">
    <source>
        <dbReference type="SAM" id="Coils"/>
    </source>
</evidence>
<evidence type="ECO:0008006" key="4">
    <source>
        <dbReference type="Google" id="ProtNLM"/>
    </source>
</evidence>
<keyword evidence="3" id="KW-1185">Reference proteome</keyword>
<organism evidence="2 3">
    <name type="scientific">Agrocybe chaxingu</name>
    <dbReference type="NCBI Taxonomy" id="84603"/>
    <lineage>
        <taxon>Eukaryota</taxon>
        <taxon>Fungi</taxon>
        <taxon>Dikarya</taxon>
        <taxon>Basidiomycota</taxon>
        <taxon>Agaricomycotina</taxon>
        <taxon>Agaricomycetes</taxon>
        <taxon>Agaricomycetidae</taxon>
        <taxon>Agaricales</taxon>
        <taxon>Agaricineae</taxon>
        <taxon>Strophariaceae</taxon>
        <taxon>Agrocybe</taxon>
    </lineage>
</organism>
<comment type="caution">
    <text evidence="2">The sequence shown here is derived from an EMBL/GenBank/DDBJ whole genome shotgun (WGS) entry which is preliminary data.</text>
</comment>
<name>A0A9W8JYU0_9AGAR</name>
<proteinExistence type="predicted"/>
<dbReference type="InterPro" id="IPR032675">
    <property type="entry name" value="LRR_dom_sf"/>
</dbReference>
<dbReference type="AlphaFoldDB" id="A0A9W8JYU0"/>
<dbReference type="Gene3D" id="3.80.10.10">
    <property type="entry name" value="Ribonuclease Inhibitor"/>
    <property type="match status" value="1"/>
</dbReference>
<gene>
    <name evidence="2" type="ORF">NLJ89_g10371</name>
</gene>
<keyword evidence="1" id="KW-0175">Coiled coil</keyword>
<protein>
    <recommendedName>
        <fullName evidence="4">F-box domain-containing protein</fullName>
    </recommendedName>
</protein>
<feature type="coiled-coil region" evidence="1">
    <location>
        <begin position="72"/>
        <end position="99"/>
    </location>
</feature>
<evidence type="ECO:0000313" key="3">
    <source>
        <dbReference type="Proteomes" id="UP001148786"/>
    </source>
</evidence>
<accession>A0A9W8JYU0</accession>
<dbReference type="EMBL" id="JANKHO010001876">
    <property type="protein sequence ID" value="KAJ3497263.1"/>
    <property type="molecule type" value="Genomic_DNA"/>
</dbReference>
<evidence type="ECO:0000313" key="2">
    <source>
        <dbReference type="EMBL" id="KAJ3497263.1"/>
    </source>
</evidence>
<sequence length="611" mass="69950">MDRVSWTEGNPPTKEVFVSEQTVAQSERWWAMYESSGDRAFRLISKYKSGGAPSDAERSILKAFEEDRNTEITSLEAKKRELEKVVEDAQRNLTEHCKLLQQKRAAAALSSAVGAPIRRLPTEMLCRIMRLCIPDYRFRRSTKSNAPFIFLRVCKYWREVALKEPTLWNRARFTFDDLQDKADALACSIRYHRKASSDIPLELAIVQEHASSAVDLHPKVNELLAKAVASCKHLSISVSTESNFWVFVVAELILPEQLQTLRSISLDFRMEIVSRKRAFPSLLRAPNLRHVQLKVASSSNLNFISLPYGQIKHLSTVVSPGNTYIDPNTAPVMDWRALVSKCLNLEEIEVYFQGRGYTNPREIQEQRLKIPSLSSGLLSFESAKRLSIRVGFGADIDTVLKDFFFPKLRYLHLSSVSHPITLFAEHLPFAETLTNHMLMFTLSGLTALSLLRVSFVNNELRELLRFTPFLTSLDVLKGHYEAVEFVPDDCDIVQLFTVIGDQPNPVLCRLRDLTLYFHIAEDLSLEENINRYAALGVSRYLWAEMNLQTRDLGLPSDMELDHNQLPSYPFRLYLQFTPRHWLYREEIRRVLGSLSNQVFWPGQIASFAKAG</sequence>
<dbReference type="OrthoDB" id="3066331at2759"/>